<dbReference type="PANTHER" id="PTHR36845:SF1">
    <property type="entry name" value="HYDROLASE, PUTATIVE (AFU_ORTHOLOGUE AFUA_7G05090)-RELATED"/>
    <property type="match status" value="1"/>
</dbReference>
<proteinExistence type="inferred from homology"/>
<evidence type="ECO:0000256" key="2">
    <source>
        <dbReference type="ARBA" id="ARBA00038358"/>
    </source>
</evidence>
<dbReference type="PANTHER" id="PTHR36845">
    <property type="entry name" value="HYDROLASE, PUTATIVE (AFU_ORTHOLOGUE AFUA_7G05090)-RELATED"/>
    <property type="match status" value="1"/>
</dbReference>
<dbReference type="GO" id="GO:0000272">
    <property type="term" value="P:polysaccharide catabolic process"/>
    <property type="evidence" value="ECO:0007669"/>
    <property type="project" value="TreeGrafter"/>
</dbReference>
<feature type="active site" description="Nucleophile" evidence="3">
    <location>
        <position position="121"/>
    </location>
</feature>
<feature type="active site" description="Proton donor" evidence="3">
    <location>
        <position position="181"/>
    </location>
</feature>
<feature type="binding site" evidence="4">
    <location>
        <position position="239"/>
    </location>
    <ligand>
        <name>substrate</name>
    </ligand>
</feature>
<dbReference type="Gene3D" id="1.50.10.10">
    <property type="match status" value="1"/>
</dbReference>
<feature type="binding site" evidence="4">
    <location>
        <position position="253"/>
    </location>
    <ligand>
        <name>substrate</name>
    </ligand>
</feature>
<feature type="binding site" evidence="4">
    <location>
        <position position="181"/>
    </location>
    <ligand>
        <name>substrate</name>
    </ligand>
</feature>
<dbReference type="Proteomes" id="UP000806542">
    <property type="component" value="Unassembled WGS sequence"/>
</dbReference>
<dbReference type="EMBL" id="JADCKB010000013">
    <property type="protein sequence ID" value="MBE5040306.1"/>
    <property type="molecule type" value="Genomic_DNA"/>
</dbReference>
<dbReference type="InterPro" id="IPR008928">
    <property type="entry name" value="6-hairpin_glycosidase_sf"/>
</dbReference>
<keyword evidence="6" id="KW-1185">Reference proteome</keyword>
<name>A0A9D5LYG0_9FIRM</name>
<dbReference type="Pfam" id="PF07470">
    <property type="entry name" value="Glyco_hydro_88"/>
    <property type="match status" value="1"/>
</dbReference>
<evidence type="ECO:0000313" key="6">
    <source>
        <dbReference type="Proteomes" id="UP000806542"/>
    </source>
</evidence>
<dbReference type="InterPro" id="IPR010905">
    <property type="entry name" value="Glyco_hydro_88"/>
</dbReference>
<dbReference type="InterPro" id="IPR052369">
    <property type="entry name" value="UG_Glycosaminoglycan_Hydrolase"/>
</dbReference>
<feature type="binding site" evidence="4">
    <location>
        <position position="257"/>
    </location>
    <ligand>
        <name>substrate</name>
    </ligand>
</feature>
<protein>
    <submittedName>
        <fullName evidence="5">Glycoside hydrolase family 88 protein</fullName>
    </submittedName>
</protein>
<evidence type="ECO:0000313" key="5">
    <source>
        <dbReference type="EMBL" id="MBE5040306.1"/>
    </source>
</evidence>
<dbReference type="GO" id="GO:0052757">
    <property type="term" value="F:chondroitin hydrolase activity"/>
    <property type="evidence" value="ECO:0007669"/>
    <property type="project" value="TreeGrafter"/>
</dbReference>
<evidence type="ECO:0000256" key="3">
    <source>
        <dbReference type="PIRSR" id="PIRSR610905-1"/>
    </source>
</evidence>
<feature type="binding site" evidence="4">
    <location>
        <position position="368"/>
    </location>
    <ligand>
        <name>substrate</name>
    </ligand>
</feature>
<reference evidence="5" key="1">
    <citation type="submission" date="2020-10" db="EMBL/GenBank/DDBJ databases">
        <title>ChiBAC.</title>
        <authorList>
            <person name="Zenner C."/>
            <person name="Hitch T.C.A."/>
            <person name="Clavel T."/>
        </authorList>
    </citation>
    <scope>NUCLEOTIDE SEQUENCE</scope>
    <source>
        <strain evidence="5">DSM 107454</strain>
    </source>
</reference>
<feature type="binding site" evidence="4">
    <location>
        <position position="241"/>
    </location>
    <ligand>
        <name>substrate</name>
    </ligand>
</feature>
<dbReference type="AlphaFoldDB" id="A0A9D5LYG0"/>
<gene>
    <name evidence="5" type="ORF">INF28_07500</name>
</gene>
<comment type="caution">
    <text evidence="5">The sequence shown here is derived from an EMBL/GenBank/DDBJ whole genome shotgun (WGS) entry which is preliminary data.</text>
</comment>
<evidence type="ECO:0000256" key="4">
    <source>
        <dbReference type="PIRSR" id="PIRSR610905-2"/>
    </source>
</evidence>
<feature type="binding site" evidence="4">
    <location>
        <position position="121"/>
    </location>
    <ligand>
        <name>substrate</name>
    </ligand>
</feature>
<evidence type="ECO:0000256" key="1">
    <source>
        <dbReference type="ARBA" id="ARBA00022801"/>
    </source>
</evidence>
<keyword evidence="1 5" id="KW-0378">Hydrolase</keyword>
<accession>A0A9D5LYG0</accession>
<organism evidence="5 6">
    <name type="scientific">Ructibacterium gallinarum</name>
    <dbReference type="NCBI Taxonomy" id="2779355"/>
    <lineage>
        <taxon>Bacteria</taxon>
        <taxon>Bacillati</taxon>
        <taxon>Bacillota</taxon>
        <taxon>Clostridia</taxon>
        <taxon>Eubacteriales</taxon>
        <taxon>Oscillospiraceae</taxon>
        <taxon>Ructibacterium</taxon>
    </lineage>
</organism>
<comment type="similarity">
    <text evidence="2">Belongs to the glycosyl hydrolase 88 family.</text>
</comment>
<dbReference type="SUPFAM" id="SSF48208">
    <property type="entry name" value="Six-hairpin glycosidases"/>
    <property type="match status" value="1"/>
</dbReference>
<sequence>MLSQTLVEMKKEIAINQDIWNKIQSLPPFTREECKKMLDEATARVKKNLDIFKNDTMPRHSSEKNVYPVDTNHDWSSSFWCGILWLAYEYTSDEIFKQQAFIQCQSFRERYIQRRSLDNHDTGFLYTLSCAVGYQLTGEKWLKDIAVGAADILILRYKKDGGFIQSWGDNGEEGYYMLIVDSLMNLSLLFWASEVTGDPKYAKIANQHAETCAKTVLRRDGSTYHAFYFDRETGKPDHGETAQGFSDDSTWARGQSWAIYGFSIAYAHTGNPKFLECSHRASAYFLNHLRDDFLCYWDLCFKKEDHQLLDSSASAIAACGLMDYAERAQDNLAWYRHAAGIMLRSLYQVCGAHLDPKSNGLLLHGVYSIPHKLGVDECCIWGDYFYMEALLRIWKGAGGWKIYW</sequence>
<dbReference type="InterPro" id="IPR012341">
    <property type="entry name" value="6hp_glycosidase-like_sf"/>
</dbReference>